<gene>
    <name evidence="3" type="ORF">DKX38_002452</name>
</gene>
<evidence type="ECO:0000256" key="1">
    <source>
        <dbReference type="ARBA" id="ARBA00023054"/>
    </source>
</evidence>
<keyword evidence="1 2" id="KW-0175">Coiled coil</keyword>
<sequence length="492" mass="55577">MNKKSSCCAICENSNRASICPICVNYRLNEYSTLLKSLNSRRDSLYSKLSVVLVAKGKADDQFNWRVQQNEKLAILREKLHRNKEQLAQGKAKVEKLSQDLKKKNGMLESARNVLEKNRIEQLEKFYPNFICTQSLGHMAITSELLHKQSVVIKQICKLFPQRRVNVDGDRNFSGQYDQICNARLPRGLDPHSVSSEELAAALGYMVQLLNLVAHNLAAPTIHNAGFAGSCSRIWQRDSYWNACPSSRSNEYPLFIPRQNYCSTSAENSWTDKSSSNFGVASMESERRLHLDSTRSNSFNYSSVSPHSVETHKDLQKGVSLLKKSVACVTAYCYNLLCLDVPSDMSTFEAFAKLLSTLSSSKEVRSVFNLKMACSRSCKQVQKLNKSVWDVNSAISSSALLESAHALQLMVYTSTFFQRVSHFSFWQKNTSYNNLPNSTASFIFATEISDGKNESFIDGWDLVEHPTFPPPPSQVEDIEHWTRAMFIDATKK</sequence>
<dbReference type="GO" id="GO:0035493">
    <property type="term" value="P:SNARE complex assembly"/>
    <property type="evidence" value="ECO:0007669"/>
    <property type="project" value="TreeGrafter"/>
</dbReference>
<evidence type="ECO:0000313" key="4">
    <source>
        <dbReference type="Proteomes" id="UP000326939"/>
    </source>
</evidence>
<dbReference type="PANTHER" id="PTHR15157:SF5">
    <property type="entry name" value="UV RADIATION RESISTANCE-ASSOCIATED GENE PROTEIN"/>
    <property type="match status" value="1"/>
</dbReference>
<dbReference type="GO" id="GO:0005768">
    <property type="term" value="C:endosome"/>
    <property type="evidence" value="ECO:0007669"/>
    <property type="project" value="TreeGrafter"/>
</dbReference>
<dbReference type="EMBL" id="VDCV01000002">
    <property type="protein sequence ID" value="KAB5568659.1"/>
    <property type="molecule type" value="Genomic_DNA"/>
</dbReference>
<evidence type="ECO:0008006" key="5">
    <source>
        <dbReference type="Google" id="ProtNLM"/>
    </source>
</evidence>
<dbReference type="GO" id="GO:0000323">
    <property type="term" value="C:lytic vacuole"/>
    <property type="evidence" value="ECO:0007669"/>
    <property type="project" value="TreeGrafter"/>
</dbReference>
<feature type="coiled-coil region" evidence="2">
    <location>
        <begin position="66"/>
        <end position="114"/>
    </location>
</feature>
<keyword evidence="4" id="KW-1185">Reference proteome</keyword>
<dbReference type="AlphaFoldDB" id="A0A5N5NNA6"/>
<accession>A0A5N5NNA6</accession>
<dbReference type="PANTHER" id="PTHR15157">
    <property type="entry name" value="UV RADIATION RESISTANCE-ASSOCIATED GENE PROTEIN"/>
    <property type="match status" value="1"/>
</dbReference>
<comment type="caution">
    <text evidence="3">The sequence shown here is derived from an EMBL/GenBank/DDBJ whole genome shotgun (WGS) entry which is preliminary data.</text>
</comment>
<organism evidence="3 4">
    <name type="scientific">Salix brachista</name>
    <dbReference type="NCBI Taxonomy" id="2182728"/>
    <lineage>
        <taxon>Eukaryota</taxon>
        <taxon>Viridiplantae</taxon>
        <taxon>Streptophyta</taxon>
        <taxon>Embryophyta</taxon>
        <taxon>Tracheophyta</taxon>
        <taxon>Spermatophyta</taxon>
        <taxon>Magnoliopsida</taxon>
        <taxon>eudicotyledons</taxon>
        <taxon>Gunneridae</taxon>
        <taxon>Pentapetalae</taxon>
        <taxon>rosids</taxon>
        <taxon>fabids</taxon>
        <taxon>Malpighiales</taxon>
        <taxon>Salicaceae</taxon>
        <taxon>Saliceae</taxon>
        <taxon>Salix</taxon>
    </lineage>
</organism>
<evidence type="ECO:0000313" key="3">
    <source>
        <dbReference type="EMBL" id="KAB5568659.1"/>
    </source>
</evidence>
<reference evidence="4" key="1">
    <citation type="journal article" date="2019" name="Gigascience">
        <title>De novo genome assembly of the endangered Acer yangbiense, a plant species with extremely small populations endemic to Yunnan Province, China.</title>
        <authorList>
            <person name="Yang J."/>
            <person name="Wariss H.M."/>
            <person name="Tao L."/>
            <person name="Zhang R."/>
            <person name="Yun Q."/>
            <person name="Hollingsworth P."/>
            <person name="Dao Z."/>
            <person name="Luo G."/>
            <person name="Guo H."/>
            <person name="Ma Y."/>
            <person name="Sun W."/>
        </authorList>
    </citation>
    <scope>NUCLEOTIDE SEQUENCE [LARGE SCALE GENOMIC DNA]</scope>
    <source>
        <strain evidence="4">cv. br00</strain>
    </source>
</reference>
<dbReference type="Pfam" id="PF10186">
    <property type="entry name" value="ATG14"/>
    <property type="match status" value="1"/>
</dbReference>
<proteinExistence type="predicted"/>
<evidence type="ECO:0000256" key="2">
    <source>
        <dbReference type="SAM" id="Coils"/>
    </source>
</evidence>
<dbReference type="InterPro" id="IPR018791">
    <property type="entry name" value="UV_resistance/autophagy_Atg14"/>
</dbReference>
<protein>
    <recommendedName>
        <fullName evidence="5">UV radiation resistance protein/autophagy-related protein 14</fullName>
    </recommendedName>
</protein>
<name>A0A5N5NNA6_9ROSI</name>
<dbReference type="GO" id="GO:0032991">
    <property type="term" value="C:protein-containing complex"/>
    <property type="evidence" value="ECO:0007669"/>
    <property type="project" value="UniProtKB-ARBA"/>
</dbReference>
<dbReference type="GO" id="GO:0000149">
    <property type="term" value="F:SNARE binding"/>
    <property type="evidence" value="ECO:0007669"/>
    <property type="project" value="TreeGrafter"/>
</dbReference>
<dbReference type="Proteomes" id="UP000326939">
    <property type="component" value="Chromosome 2"/>
</dbReference>